<dbReference type="NCBIfam" id="TIGR01411">
    <property type="entry name" value="tatAE"/>
    <property type="match status" value="1"/>
</dbReference>
<dbReference type="HOGENOM" id="CLU_086034_3_0_2"/>
<dbReference type="Pfam" id="PF02416">
    <property type="entry name" value="TatA_B_E"/>
    <property type="match status" value="1"/>
</dbReference>
<keyword evidence="11" id="KW-1185">Reference proteome</keyword>
<dbReference type="RefSeq" id="WP_048140720.1">
    <property type="nucleotide sequence ID" value="NZ_BBCW01000014.1"/>
</dbReference>
<dbReference type="Proteomes" id="UP000033101">
    <property type="component" value="Chromosome"/>
</dbReference>
<keyword evidence="3" id="KW-1003">Cell membrane</keyword>
<protein>
    <submittedName>
        <fullName evidence="10">Twin-arginine translocation protein TatA</fullName>
    </submittedName>
</protein>
<proteinExistence type="predicted"/>
<feature type="compositionally biased region" description="Basic and acidic residues" evidence="9">
    <location>
        <begin position="66"/>
        <end position="78"/>
    </location>
</feature>
<dbReference type="InterPro" id="IPR003369">
    <property type="entry name" value="TatA/B/E"/>
</dbReference>
<keyword evidence="2" id="KW-0813">Transport</keyword>
<dbReference type="GeneID" id="24832041"/>
<dbReference type="KEGG" id="mhor:MSHOH_2730"/>
<feature type="region of interest" description="Disordered" evidence="9">
    <location>
        <begin position="59"/>
        <end position="114"/>
    </location>
</feature>
<dbReference type="GO" id="GO:0005886">
    <property type="term" value="C:plasma membrane"/>
    <property type="evidence" value="ECO:0007669"/>
    <property type="project" value="UniProtKB-SubCell"/>
</dbReference>
<keyword evidence="5" id="KW-0653">Protein transport</keyword>
<dbReference type="STRING" id="1434110.MSHOH_2730"/>
<gene>
    <name evidence="10" type="ORF">MSHOH_2730</name>
</gene>
<dbReference type="PANTHER" id="PTHR42982">
    <property type="entry name" value="SEC-INDEPENDENT PROTEIN TRANSLOCASE PROTEIN TATA"/>
    <property type="match status" value="1"/>
</dbReference>
<dbReference type="EMBL" id="CP009516">
    <property type="protein sequence ID" value="AKB79213.1"/>
    <property type="molecule type" value="Genomic_DNA"/>
</dbReference>
<keyword evidence="6" id="KW-1133">Transmembrane helix</keyword>
<feature type="compositionally biased region" description="Polar residues" evidence="9">
    <location>
        <begin position="104"/>
        <end position="114"/>
    </location>
</feature>
<evidence type="ECO:0000313" key="10">
    <source>
        <dbReference type="EMBL" id="AKB79213.1"/>
    </source>
</evidence>
<keyword evidence="7" id="KW-0811">Translocation</keyword>
<keyword evidence="4" id="KW-0812">Transmembrane</keyword>
<keyword evidence="8" id="KW-0472">Membrane</keyword>
<evidence type="ECO:0000256" key="4">
    <source>
        <dbReference type="ARBA" id="ARBA00022692"/>
    </source>
</evidence>
<evidence type="ECO:0000256" key="8">
    <source>
        <dbReference type="ARBA" id="ARBA00023136"/>
    </source>
</evidence>
<evidence type="ECO:0000256" key="6">
    <source>
        <dbReference type="ARBA" id="ARBA00022989"/>
    </source>
</evidence>
<evidence type="ECO:0000313" key="11">
    <source>
        <dbReference type="Proteomes" id="UP000033101"/>
    </source>
</evidence>
<name>A0A0E3SHH1_9EURY</name>
<reference evidence="10 11" key="1">
    <citation type="submission" date="2014-07" db="EMBL/GenBank/DDBJ databases">
        <title>Methanogenic archaea and the global carbon cycle.</title>
        <authorList>
            <person name="Henriksen J.R."/>
            <person name="Luke J."/>
            <person name="Reinhart S."/>
            <person name="Benedict M.N."/>
            <person name="Youngblut N.D."/>
            <person name="Metcalf M.E."/>
            <person name="Whitaker R.J."/>
            <person name="Metcalf W.W."/>
        </authorList>
    </citation>
    <scope>NUCLEOTIDE SEQUENCE [LARGE SCALE GENOMIC DNA]</scope>
    <source>
        <strain evidence="10 11">HB-1</strain>
    </source>
</reference>
<dbReference type="OrthoDB" id="27754at2157"/>
<dbReference type="PANTHER" id="PTHR42982:SF1">
    <property type="entry name" value="SEC-INDEPENDENT PROTEIN TRANSLOCASE PROTEIN TATA"/>
    <property type="match status" value="1"/>
</dbReference>
<evidence type="ECO:0000256" key="7">
    <source>
        <dbReference type="ARBA" id="ARBA00023010"/>
    </source>
</evidence>
<dbReference type="GO" id="GO:0043953">
    <property type="term" value="P:protein transport by the Tat complex"/>
    <property type="evidence" value="ECO:0007669"/>
    <property type="project" value="InterPro"/>
</dbReference>
<dbReference type="InterPro" id="IPR006312">
    <property type="entry name" value="TatA/E"/>
</dbReference>
<comment type="subcellular location">
    <subcellularLocation>
        <location evidence="1">Cell membrane</location>
        <topology evidence="1">Single-pass membrane protein</topology>
    </subcellularLocation>
</comment>
<organism evidence="10 11">
    <name type="scientific">Methanosarcina horonobensis HB-1 = JCM 15518</name>
    <dbReference type="NCBI Taxonomy" id="1434110"/>
    <lineage>
        <taxon>Archaea</taxon>
        <taxon>Methanobacteriati</taxon>
        <taxon>Methanobacteriota</taxon>
        <taxon>Stenosarchaea group</taxon>
        <taxon>Methanomicrobia</taxon>
        <taxon>Methanosarcinales</taxon>
        <taxon>Methanosarcinaceae</taxon>
        <taxon>Methanosarcina</taxon>
    </lineage>
</organism>
<accession>A0A0E3SHH1</accession>
<evidence type="ECO:0000256" key="5">
    <source>
        <dbReference type="ARBA" id="ARBA00022927"/>
    </source>
</evidence>
<dbReference type="PATRIC" id="fig|1434110.4.peg.3523"/>
<evidence type="ECO:0000256" key="1">
    <source>
        <dbReference type="ARBA" id="ARBA00004162"/>
    </source>
</evidence>
<evidence type="ECO:0000256" key="3">
    <source>
        <dbReference type="ARBA" id="ARBA00022475"/>
    </source>
</evidence>
<dbReference type="AlphaFoldDB" id="A0A0E3SHH1"/>
<evidence type="ECO:0000256" key="2">
    <source>
        <dbReference type="ARBA" id="ARBA00022448"/>
    </source>
</evidence>
<evidence type="ECO:0000256" key="9">
    <source>
        <dbReference type="SAM" id="MobiDB-lite"/>
    </source>
</evidence>
<sequence length="114" mass="12336">MIGSTELLAILIAALFLFGPRKLPELARSLGSAVGEFKKAQRAAELELTTFDSYTRKTGYEAAAGTKEEEKKKEDPGTKIRASGSLEDSLEARPSIPEKENFEASDTSGKTPEN</sequence>
<dbReference type="Gene3D" id="1.20.5.3310">
    <property type="match status" value="1"/>
</dbReference>